<dbReference type="Proteomes" id="UP000823823">
    <property type="component" value="Unassembled WGS sequence"/>
</dbReference>
<feature type="transmembrane region" description="Helical" evidence="2">
    <location>
        <begin position="12"/>
        <end position="31"/>
    </location>
</feature>
<sequence>MSSSREPLRLVRGGVAATVATALALIGHVAGGGAMPGWLGIALPWWLSVTVCTVLAGTRFSLPRLSAAILGSQALFHGLFMAGTPGDPGTRLVAPPGTHLGHGSHGDHGGPGAQGAQGLPATEVGSHAGHAGHGSDGVGAIAGHALHGNHSDLEMLLWHMIAAVGTTVLLHRGETVLFRCFGLAARLLRFLQRPLQVVPVRRLVLPAPRPALPPTTHLRAVRRAVLSPQLRRGPPEVLAA</sequence>
<feature type="compositionally biased region" description="Low complexity" evidence="1">
    <location>
        <begin position="116"/>
        <end position="129"/>
    </location>
</feature>
<evidence type="ECO:0000313" key="3">
    <source>
        <dbReference type="EMBL" id="HJB09175.1"/>
    </source>
</evidence>
<feature type="region of interest" description="Disordered" evidence="1">
    <location>
        <begin position="87"/>
        <end position="133"/>
    </location>
</feature>
<evidence type="ECO:0000256" key="2">
    <source>
        <dbReference type="SAM" id="Phobius"/>
    </source>
</evidence>
<dbReference type="AlphaFoldDB" id="A0A9D2LB72"/>
<reference evidence="3" key="2">
    <citation type="submission" date="2021-04" db="EMBL/GenBank/DDBJ databases">
        <authorList>
            <person name="Gilroy R."/>
        </authorList>
    </citation>
    <scope>NUCLEOTIDE SEQUENCE</scope>
    <source>
        <strain evidence="3">ChiHjej13B12-24818</strain>
    </source>
</reference>
<keyword evidence="2" id="KW-0472">Membrane</keyword>
<protein>
    <submittedName>
        <fullName evidence="3">Uncharacterized protein</fullName>
    </submittedName>
</protein>
<organism evidence="3 4">
    <name type="scientific">Candidatus Brachybacterium merdavium</name>
    <dbReference type="NCBI Taxonomy" id="2838513"/>
    <lineage>
        <taxon>Bacteria</taxon>
        <taxon>Bacillati</taxon>
        <taxon>Actinomycetota</taxon>
        <taxon>Actinomycetes</taxon>
        <taxon>Micrococcales</taxon>
        <taxon>Dermabacteraceae</taxon>
        <taxon>Brachybacterium</taxon>
    </lineage>
</organism>
<evidence type="ECO:0000256" key="1">
    <source>
        <dbReference type="SAM" id="MobiDB-lite"/>
    </source>
</evidence>
<evidence type="ECO:0000313" key="4">
    <source>
        <dbReference type="Proteomes" id="UP000823823"/>
    </source>
</evidence>
<keyword evidence="2" id="KW-1133">Transmembrane helix</keyword>
<keyword evidence="2" id="KW-0812">Transmembrane</keyword>
<comment type="caution">
    <text evidence="3">The sequence shown here is derived from an EMBL/GenBank/DDBJ whole genome shotgun (WGS) entry which is preliminary data.</text>
</comment>
<dbReference type="EMBL" id="DWZH01000009">
    <property type="protein sequence ID" value="HJB09175.1"/>
    <property type="molecule type" value="Genomic_DNA"/>
</dbReference>
<name>A0A9D2LB72_9MICO</name>
<accession>A0A9D2LB72</accession>
<reference evidence="3" key="1">
    <citation type="journal article" date="2021" name="PeerJ">
        <title>Extensive microbial diversity within the chicken gut microbiome revealed by metagenomics and culture.</title>
        <authorList>
            <person name="Gilroy R."/>
            <person name="Ravi A."/>
            <person name="Getino M."/>
            <person name="Pursley I."/>
            <person name="Horton D.L."/>
            <person name="Alikhan N.F."/>
            <person name="Baker D."/>
            <person name="Gharbi K."/>
            <person name="Hall N."/>
            <person name="Watson M."/>
            <person name="Adriaenssens E.M."/>
            <person name="Foster-Nyarko E."/>
            <person name="Jarju S."/>
            <person name="Secka A."/>
            <person name="Antonio M."/>
            <person name="Oren A."/>
            <person name="Chaudhuri R.R."/>
            <person name="La Ragione R."/>
            <person name="Hildebrand F."/>
            <person name="Pallen M.J."/>
        </authorList>
    </citation>
    <scope>NUCLEOTIDE SEQUENCE</scope>
    <source>
        <strain evidence="3">ChiHjej13B12-24818</strain>
    </source>
</reference>
<proteinExistence type="predicted"/>
<feature type="transmembrane region" description="Helical" evidence="2">
    <location>
        <begin position="37"/>
        <end position="56"/>
    </location>
</feature>
<gene>
    <name evidence="3" type="ORF">H9786_01385</name>
</gene>